<name>A0A2W2BA32_9HYPH</name>
<evidence type="ECO:0000256" key="5">
    <source>
        <dbReference type="ARBA" id="ARBA00023274"/>
    </source>
</evidence>
<dbReference type="GO" id="GO:0005840">
    <property type="term" value="C:ribosome"/>
    <property type="evidence" value="ECO:0007669"/>
    <property type="project" value="UniProtKB-KW"/>
</dbReference>
<dbReference type="InterPro" id="IPR036164">
    <property type="entry name" value="bL21-like_sf"/>
</dbReference>
<keyword evidence="2 6" id="KW-0699">rRNA-binding</keyword>
<sequence length="103" mass="11381">MYAVIKTGGKQYRVAAGDKIQIEKLEGNPGDTVNFAEVLMIANGEAVSIGAPHVAGATVVGEIASQDRGPRVIIFKKRRRKHYRRRNGHRQDLTSVTIREIRA</sequence>
<dbReference type="PANTHER" id="PTHR21349">
    <property type="entry name" value="50S RIBOSOMAL PROTEIN L21"/>
    <property type="match status" value="1"/>
</dbReference>
<dbReference type="HAMAP" id="MF_01363">
    <property type="entry name" value="Ribosomal_bL21"/>
    <property type="match status" value="1"/>
</dbReference>
<reference evidence="9" key="1">
    <citation type="submission" date="2018-06" db="EMBL/GenBank/DDBJ databases">
        <title>Aestuariibacter litoralis strain KCTC 52945T.</title>
        <authorList>
            <person name="Li X."/>
            <person name="Salam N."/>
            <person name="Li J.-L."/>
            <person name="Chen Y.-M."/>
            <person name="Yang Z.-W."/>
            <person name="Zhang L.-Y."/>
            <person name="Han M.-X."/>
            <person name="Xiao M."/>
            <person name="Li W.-J."/>
        </authorList>
    </citation>
    <scope>NUCLEOTIDE SEQUENCE [LARGE SCALE GENOMIC DNA]</scope>
    <source>
        <strain evidence="9">KCTC 52945</strain>
    </source>
</reference>
<dbReference type="InterPro" id="IPR018258">
    <property type="entry name" value="Ribosomal_bL21_CS"/>
</dbReference>
<dbReference type="Proteomes" id="UP000248795">
    <property type="component" value="Unassembled WGS sequence"/>
</dbReference>
<dbReference type="EMBL" id="QKVK01000003">
    <property type="protein sequence ID" value="PZF77134.1"/>
    <property type="molecule type" value="Genomic_DNA"/>
</dbReference>
<dbReference type="PROSITE" id="PS01169">
    <property type="entry name" value="RIBOSOMAL_L21"/>
    <property type="match status" value="1"/>
</dbReference>
<dbReference type="GO" id="GO:0005737">
    <property type="term" value="C:cytoplasm"/>
    <property type="evidence" value="ECO:0007669"/>
    <property type="project" value="UniProtKB-ARBA"/>
</dbReference>
<dbReference type="GO" id="GO:0003735">
    <property type="term" value="F:structural constituent of ribosome"/>
    <property type="evidence" value="ECO:0007669"/>
    <property type="project" value="InterPro"/>
</dbReference>
<dbReference type="PANTHER" id="PTHR21349:SF0">
    <property type="entry name" value="LARGE RIBOSOMAL SUBUNIT PROTEIN BL21M"/>
    <property type="match status" value="1"/>
</dbReference>
<dbReference type="GO" id="GO:1990904">
    <property type="term" value="C:ribonucleoprotein complex"/>
    <property type="evidence" value="ECO:0007669"/>
    <property type="project" value="UniProtKB-KW"/>
</dbReference>
<keyword evidence="5 6" id="KW-0687">Ribonucleoprotein</keyword>
<keyword evidence="3 6" id="KW-0694">RNA-binding</keyword>
<comment type="similarity">
    <text evidence="1 6 7">Belongs to the bacterial ribosomal protein bL21 family.</text>
</comment>
<evidence type="ECO:0000256" key="1">
    <source>
        <dbReference type="ARBA" id="ARBA00008563"/>
    </source>
</evidence>
<dbReference type="InterPro" id="IPR001787">
    <property type="entry name" value="Ribosomal_bL21"/>
</dbReference>
<gene>
    <name evidence="6 8" type="primary">rplU</name>
    <name evidence="8" type="ORF">DK847_07315</name>
</gene>
<evidence type="ECO:0000256" key="2">
    <source>
        <dbReference type="ARBA" id="ARBA00022730"/>
    </source>
</evidence>
<dbReference type="InterPro" id="IPR028909">
    <property type="entry name" value="bL21-like"/>
</dbReference>
<protein>
    <recommendedName>
        <fullName evidence="6">Large ribosomal subunit protein bL21</fullName>
    </recommendedName>
</protein>
<accession>A0A2W2BA32</accession>
<dbReference type="Pfam" id="PF00829">
    <property type="entry name" value="Ribosomal_L21p"/>
    <property type="match status" value="1"/>
</dbReference>
<evidence type="ECO:0000256" key="6">
    <source>
        <dbReference type="HAMAP-Rule" id="MF_01363"/>
    </source>
</evidence>
<dbReference type="NCBIfam" id="TIGR00061">
    <property type="entry name" value="L21"/>
    <property type="match status" value="1"/>
</dbReference>
<proteinExistence type="inferred from homology"/>
<dbReference type="SUPFAM" id="SSF141091">
    <property type="entry name" value="L21p-like"/>
    <property type="match status" value="1"/>
</dbReference>
<evidence type="ECO:0000256" key="3">
    <source>
        <dbReference type="ARBA" id="ARBA00022884"/>
    </source>
</evidence>
<comment type="subunit">
    <text evidence="6">Part of the 50S ribosomal subunit. Contacts protein L20.</text>
</comment>
<comment type="caution">
    <text evidence="8">The sequence shown here is derived from an EMBL/GenBank/DDBJ whole genome shotgun (WGS) entry which is preliminary data.</text>
</comment>
<evidence type="ECO:0000256" key="4">
    <source>
        <dbReference type="ARBA" id="ARBA00022980"/>
    </source>
</evidence>
<dbReference type="RefSeq" id="WP_111197365.1">
    <property type="nucleotide sequence ID" value="NZ_QKVK01000003.1"/>
</dbReference>
<evidence type="ECO:0000313" key="8">
    <source>
        <dbReference type="EMBL" id="PZF77134.1"/>
    </source>
</evidence>
<dbReference type="GO" id="GO:0006412">
    <property type="term" value="P:translation"/>
    <property type="evidence" value="ECO:0007669"/>
    <property type="project" value="UniProtKB-UniRule"/>
</dbReference>
<dbReference type="GO" id="GO:0019843">
    <property type="term" value="F:rRNA binding"/>
    <property type="evidence" value="ECO:0007669"/>
    <property type="project" value="UniProtKB-UniRule"/>
</dbReference>
<comment type="function">
    <text evidence="6 7">This protein binds to 23S rRNA in the presence of protein L20.</text>
</comment>
<keyword evidence="9" id="KW-1185">Reference proteome</keyword>
<evidence type="ECO:0000256" key="7">
    <source>
        <dbReference type="RuleBase" id="RU000562"/>
    </source>
</evidence>
<evidence type="ECO:0000313" key="9">
    <source>
        <dbReference type="Proteomes" id="UP000248795"/>
    </source>
</evidence>
<organism evidence="8 9">
    <name type="scientific">Aestuariivirga litoralis</name>
    <dbReference type="NCBI Taxonomy" id="2650924"/>
    <lineage>
        <taxon>Bacteria</taxon>
        <taxon>Pseudomonadati</taxon>
        <taxon>Pseudomonadota</taxon>
        <taxon>Alphaproteobacteria</taxon>
        <taxon>Hyphomicrobiales</taxon>
        <taxon>Aestuariivirgaceae</taxon>
        <taxon>Aestuariivirga</taxon>
    </lineage>
</organism>
<dbReference type="AlphaFoldDB" id="A0A2W2BA32"/>
<keyword evidence="4 6" id="KW-0689">Ribosomal protein</keyword>